<name>A0A6J5N7L0_9CAUD</name>
<evidence type="ECO:0000256" key="1">
    <source>
        <dbReference type="ARBA" id="ARBA00008857"/>
    </source>
</evidence>
<evidence type="ECO:0000256" key="4">
    <source>
        <dbReference type="ARBA" id="ARBA00022908"/>
    </source>
</evidence>
<dbReference type="Gene3D" id="1.10.150.130">
    <property type="match status" value="1"/>
</dbReference>
<evidence type="ECO:0000256" key="5">
    <source>
        <dbReference type="ARBA" id="ARBA00023125"/>
    </source>
</evidence>
<keyword evidence="8" id="KW-1160">Virus entry into host cell</keyword>
<evidence type="ECO:0000256" key="9">
    <source>
        <dbReference type="ARBA" id="ARBA00049605"/>
    </source>
</evidence>
<dbReference type="SUPFAM" id="SSF56349">
    <property type="entry name" value="DNA breaking-rejoining enzymes"/>
    <property type="match status" value="1"/>
</dbReference>
<accession>A0A6J5N7L0</accession>
<evidence type="ECO:0000256" key="6">
    <source>
        <dbReference type="ARBA" id="ARBA00023172"/>
    </source>
</evidence>
<dbReference type="GO" id="GO:0075713">
    <property type="term" value="P:establishment of integrated proviral latency"/>
    <property type="evidence" value="ECO:0007669"/>
    <property type="project" value="UniProtKB-KW"/>
</dbReference>
<dbReference type="Pfam" id="PF00589">
    <property type="entry name" value="Phage_integrase"/>
    <property type="match status" value="1"/>
</dbReference>
<comment type="function">
    <text evidence="9">Integrase is necessary for integration of the phage into the host genome by site-specific recombination. In conjunction with excisionase, integrase is also necessary for excision of the prophage from the host genome.</text>
</comment>
<evidence type="ECO:0000313" key="12">
    <source>
        <dbReference type="EMBL" id="CAB4181049.1"/>
    </source>
</evidence>
<evidence type="ECO:0000259" key="10">
    <source>
        <dbReference type="PROSITE" id="PS51898"/>
    </source>
</evidence>
<dbReference type="PROSITE" id="PS51898">
    <property type="entry name" value="TYR_RECOMBINASE"/>
    <property type="match status" value="1"/>
</dbReference>
<dbReference type="GO" id="GO:0016740">
    <property type="term" value="F:transferase activity"/>
    <property type="evidence" value="ECO:0007669"/>
    <property type="project" value="UniProtKB-KW"/>
</dbReference>
<keyword evidence="4" id="KW-0229">DNA integration</keyword>
<evidence type="ECO:0000256" key="8">
    <source>
        <dbReference type="ARBA" id="ARBA00023296"/>
    </source>
</evidence>
<dbReference type="GO" id="GO:0006310">
    <property type="term" value="P:DNA recombination"/>
    <property type="evidence" value="ECO:0007669"/>
    <property type="project" value="UniProtKB-KW"/>
</dbReference>
<evidence type="ECO:0000256" key="7">
    <source>
        <dbReference type="ARBA" id="ARBA00023195"/>
    </source>
</evidence>
<keyword evidence="5" id="KW-0238">DNA-binding</keyword>
<dbReference type="GO" id="GO:0044826">
    <property type="term" value="P:viral genome integration into host DNA"/>
    <property type="evidence" value="ECO:0007669"/>
    <property type="project" value="UniProtKB-KW"/>
</dbReference>
<gene>
    <name evidence="12" type="ORF">UFOVP1067_13</name>
    <name evidence="11" type="ORF">UFOVP662_13</name>
</gene>
<dbReference type="InterPro" id="IPR002104">
    <property type="entry name" value="Integrase_catalytic"/>
</dbReference>
<feature type="domain" description="Tyr recombinase" evidence="10">
    <location>
        <begin position="173"/>
        <end position="357"/>
    </location>
</feature>
<keyword evidence="3" id="KW-0808">Transferase</keyword>
<evidence type="ECO:0000256" key="3">
    <source>
        <dbReference type="ARBA" id="ARBA00022679"/>
    </source>
</evidence>
<dbReference type="GO" id="GO:0015074">
    <property type="term" value="P:DNA integration"/>
    <property type="evidence" value="ECO:0007669"/>
    <property type="project" value="UniProtKB-KW"/>
</dbReference>
<protein>
    <recommendedName>
        <fullName evidence="2">Integrase</fullName>
    </recommendedName>
</protein>
<organism evidence="11">
    <name type="scientific">uncultured Caudovirales phage</name>
    <dbReference type="NCBI Taxonomy" id="2100421"/>
    <lineage>
        <taxon>Viruses</taxon>
        <taxon>Duplodnaviria</taxon>
        <taxon>Heunggongvirae</taxon>
        <taxon>Uroviricota</taxon>
        <taxon>Caudoviricetes</taxon>
        <taxon>Peduoviridae</taxon>
        <taxon>Maltschvirus</taxon>
        <taxon>Maltschvirus maltsch</taxon>
    </lineage>
</organism>
<sequence>MLPRYVMKQGNTYRYNPPAAAIAAGVAVRHVMGDNYTDVVAQAAKLNAAYDDWRSDKKYLANLTTRATVADLIRAYLATDSYAKLSQKSRKDYVYYLNFWKGSKIGGTPVMSTLLCNITAPMCQRLYNEHSTHSVSLANHCVSVYKLVFNFAIRLGYITFNPFAKILRRQDKPRRVIWSKDELKAFMDVSFATFNKRSVGLIVYMAYEWGQRLGDMRNLTWDMYNLDTGVLTLTQSKRRARVSLPTSDGLRGMLAQQHQDYGWQRYMAPSSQEDGKGGLLPYSLTNLSRVAQTIMVEAKLPAELQLMDLRRTAITELVEAGVPLPNIMALSGHSTPQSLTPYMKATLKGSTLAQSMRGVI</sequence>
<dbReference type="EMBL" id="LR797016">
    <property type="protein sequence ID" value="CAB4181049.1"/>
    <property type="molecule type" value="Genomic_DNA"/>
</dbReference>
<dbReference type="PANTHER" id="PTHR30629">
    <property type="entry name" value="PROPHAGE INTEGRASE"/>
    <property type="match status" value="1"/>
</dbReference>
<dbReference type="InterPro" id="IPR050808">
    <property type="entry name" value="Phage_Integrase"/>
</dbReference>
<comment type="similarity">
    <text evidence="1">Belongs to the 'phage' integrase family.</text>
</comment>
<dbReference type="GO" id="GO:0046718">
    <property type="term" value="P:symbiont entry into host cell"/>
    <property type="evidence" value="ECO:0007669"/>
    <property type="project" value="UniProtKB-KW"/>
</dbReference>
<dbReference type="Gene3D" id="1.10.443.10">
    <property type="entry name" value="Intergrase catalytic core"/>
    <property type="match status" value="1"/>
</dbReference>
<keyword evidence="6" id="KW-0233">DNA recombination</keyword>
<dbReference type="PANTHER" id="PTHR30629:SF2">
    <property type="entry name" value="PROPHAGE INTEGRASE INTS-RELATED"/>
    <property type="match status" value="1"/>
</dbReference>
<proteinExistence type="inferred from homology"/>
<evidence type="ECO:0000313" key="11">
    <source>
        <dbReference type="EMBL" id="CAB4155620.1"/>
    </source>
</evidence>
<evidence type="ECO:0000256" key="2">
    <source>
        <dbReference type="ARBA" id="ARBA00016082"/>
    </source>
</evidence>
<dbReference type="GO" id="GO:0003677">
    <property type="term" value="F:DNA binding"/>
    <property type="evidence" value="ECO:0007669"/>
    <property type="project" value="UniProtKB-KW"/>
</dbReference>
<reference evidence="11" key="1">
    <citation type="submission" date="2020-04" db="EMBL/GenBank/DDBJ databases">
        <authorList>
            <person name="Chiriac C."/>
            <person name="Salcher M."/>
            <person name="Ghai R."/>
            <person name="Kavagutti S V."/>
        </authorList>
    </citation>
    <scope>NUCLEOTIDE SEQUENCE</scope>
</reference>
<keyword evidence="7" id="KW-1179">Viral genome integration</keyword>
<dbReference type="InterPro" id="IPR011010">
    <property type="entry name" value="DNA_brk_join_enz"/>
</dbReference>
<dbReference type="EMBL" id="LR796635">
    <property type="protein sequence ID" value="CAB4155620.1"/>
    <property type="molecule type" value="Genomic_DNA"/>
</dbReference>
<dbReference type="InterPro" id="IPR013762">
    <property type="entry name" value="Integrase-like_cat_sf"/>
</dbReference>
<dbReference type="InterPro" id="IPR010998">
    <property type="entry name" value="Integrase_recombinase_N"/>
</dbReference>